<dbReference type="PANTHER" id="PTHR11727">
    <property type="entry name" value="DIMETHYLADENOSINE TRANSFERASE"/>
    <property type="match status" value="1"/>
</dbReference>
<dbReference type="Pfam" id="PF00398">
    <property type="entry name" value="RrnaAD"/>
    <property type="match status" value="1"/>
</dbReference>
<dbReference type="NCBIfam" id="TIGR00755">
    <property type="entry name" value="ksgA"/>
    <property type="match status" value="1"/>
</dbReference>
<dbReference type="GO" id="GO:0052908">
    <property type="term" value="F:16S rRNA (adenine(1518)-N(6)/adenine(1519)-N(6))-dimethyltransferase activity"/>
    <property type="evidence" value="ECO:0007669"/>
    <property type="project" value="UniProtKB-EC"/>
</dbReference>
<dbReference type="Gene3D" id="1.10.8.100">
    <property type="entry name" value="Ribosomal RNA adenine dimethylase-like, domain 2"/>
    <property type="match status" value="1"/>
</dbReference>
<accession>A8S8C4</accession>
<keyword evidence="2 7" id="KW-0698">rRNA processing</keyword>
<dbReference type="InterPro" id="IPR023165">
    <property type="entry name" value="rRNA_Ade_diMease-like_C"/>
</dbReference>
<feature type="domain" description="Ribosomal RNA adenine methylase transferase N-terminal" evidence="9">
    <location>
        <begin position="63"/>
        <end position="238"/>
    </location>
</feature>
<proteinExistence type="inferred from homology"/>
<evidence type="ECO:0000256" key="1">
    <source>
        <dbReference type="ARBA" id="ARBA00022490"/>
    </source>
</evidence>
<dbReference type="SUPFAM" id="SSF53335">
    <property type="entry name" value="S-adenosyl-L-methionine-dependent methyltransferases"/>
    <property type="match status" value="1"/>
</dbReference>
<dbReference type="InterPro" id="IPR011530">
    <property type="entry name" value="rRNA_adenine_dimethylase"/>
</dbReference>
<protein>
    <recommendedName>
        <fullName evidence="7">Ribosomal RNA small subunit methyltransferase A</fullName>
        <ecNumber evidence="7">2.1.1.182</ecNumber>
    </recommendedName>
    <alternativeName>
        <fullName evidence="7">16S rRNA (adenine(1518)-N(6)/adenine(1519)-N(6))-dimethyltransferase</fullName>
    </alternativeName>
    <alternativeName>
        <fullName evidence="7">16S rRNA dimethyladenosine transferase</fullName>
    </alternativeName>
    <alternativeName>
        <fullName evidence="7">16S rRNA dimethylase</fullName>
    </alternativeName>
    <alternativeName>
        <fullName evidence="7">S-adenosylmethionine-6-N', N'-adenosyl(rRNA) dimethyltransferase</fullName>
    </alternativeName>
</protein>
<feature type="binding site" evidence="7 8">
    <location>
        <position position="58"/>
    </location>
    <ligand>
        <name>S-adenosyl-L-methionine</name>
        <dbReference type="ChEBI" id="CHEBI:59789"/>
    </ligand>
</feature>
<dbReference type="InterPro" id="IPR020598">
    <property type="entry name" value="rRNA_Ade_methylase_Trfase_N"/>
</dbReference>
<dbReference type="EC" id="2.1.1.182" evidence="7"/>
<dbReference type="EMBL" id="ABED02000019">
    <property type="protein sequence ID" value="EDP22468.1"/>
    <property type="molecule type" value="Genomic_DNA"/>
</dbReference>
<sequence>MNPAILNHKHQKGCCVLQQPFSEKGIDPMPELTDLSVIRALCEKYDFALSKGFGQNFIINPGIPTKIVDASGVDKRYGVIEIGPGIGVLTKELAKRAAKVVSIEVDERLPPLLAETMAGVDNFKLVLQDVLKVDLKALIAEEFPGMPVAVCANLPYYITSPIVMKLLGDRLPIESLTVMVQKEAADRLAAVPGTRASSAISCAVNYYATSKLMFTAAPGSFYPAPKVTSAVVRMDIRPTPAVQVEDEAGYFALVRAAFGQRRKTAANAIAGGLNLPKEKVIAAIESAGFDARIRPEALTLEDFAKIQQALG</sequence>
<dbReference type="FunFam" id="3.40.50.150:FF:000023">
    <property type="entry name" value="Ribosomal RNA small subunit methyltransferase A"/>
    <property type="match status" value="1"/>
</dbReference>
<feature type="binding site" evidence="7 8">
    <location>
        <position position="104"/>
    </location>
    <ligand>
        <name>S-adenosyl-L-methionine</name>
        <dbReference type="ChEBI" id="CHEBI:59789"/>
    </ligand>
</feature>
<dbReference type="GO" id="GO:0005829">
    <property type="term" value="C:cytosol"/>
    <property type="evidence" value="ECO:0007669"/>
    <property type="project" value="TreeGrafter"/>
</dbReference>
<evidence type="ECO:0000256" key="3">
    <source>
        <dbReference type="ARBA" id="ARBA00022603"/>
    </source>
</evidence>
<evidence type="ECO:0000313" key="10">
    <source>
        <dbReference type="EMBL" id="EDP22468.1"/>
    </source>
</evidence>
<comment type="function">
    <text evidence="7">Specifically dimethylates two adjacent adenosines (A1518 and A1519) in the loop of a conserved hairpin near the 3'-end of 16S rRNA in the 30S particle. May play a critical role in biogenesis of 30S subunits.</text>
</comment>
<dbReference type="Proteomes" id="UP000005945">
    <property type="component" value="Unassembled WGS sequence"/>
</dbReference>
<comment type="similarity">
    <text evidence="7">Belongs to the class I-like SAM-binding methyltransferase superfamily. rRNA adenine N(6)-methyltransferase family. RsmA subfamily.</text>
</comment>
<dbReference type="HAMAP" id="MF_00607">
    <property type="entry name" value="16SrRNA_methyltr_A"/>
    <property type="match status" value="1"/>
</dbReference>
<comment type="catalytic activity">
    <reaction evidence="7">
        <text>adenosine(1518)/adenosine(1519) in 16S rRNA + 4 S-adenosyl-L-methionine = N(6)-dimethyladenosine(1518)/N(6)-dimethyladenosine(1519) in 16S rRNA + 4 S-adenosyl-L-homocysteine + 4 H(+)</text>
        <dbReference type="Rhea" id="RHEA:19609"/>
        <dbReference type="Rhea" id="RHEA-COMP:10232"/>
        <dbReference type="Rhea" id="RHEA-COMP:10233"/>
        <dbReference type="ChEBI" id="CHEBI:15378"/>
        <dbReference type="ChEBI" id="CHEBI:57856"/>
        <dbReference type="ChEBI" id="CHEBI:59789"/>
        <dbReference type="ChEBI" id="CHEBI:74411"/>
        <dbReference type="ChEBI" id="CHEBI:74493"/>
        <dbReference type="EC" id="2.1.1.182"/>
    </reaction>
</comment>
<dbReference type="SMART" id="SM00650">
    <property type="entry name" value="rADc"/>
    <property type="match status" value="1"/>
</dbReference>
<evidence type="ECO:0000256" key="7">
    <source>
        <dbReference type="HAMAP-Rule" id="MF_00607"/>
    </source>
</evidence>
<reference evidence="10 11" key="1">
    <citation type="submission" date="2007-09" db="EMBL/GenBank/DDBJ databases">
        <title>Draft genome sequence of Faecalibacterium prausnitzii M21/2.</title>
        <authorList>
            <person name="Sudarsanam P."/>
            <person name="Ley R."/>
            <person name="Guruge J."/>
            <person name="Turnbaugh P.J."/>
            <person name="Mahowald M."/>
            <person name="Liep D."/>
            <person name="Gordon J."/>
        </authorList>
    </citation>
    <scope>NUCLEOTIDE SEQUENCE [LARGE SCALE GENOMIC DNA]</scope>
    <source>
        <strain evidence="10 11">M21/2</strain>
    </source>
</reference>
<organism evidence="10 11">
    <name type="scientific">Faecalibacterium prausnitzii M21/2</name>
    <dbReference type="NCBI Taxonomy" id="411485"/>
    <lineage>
        <taxon>Bacteria</taxon>
        <taxon>Bacillati</taxon>
        <taxon>Bacillota</taxon>
        <taxon>Clostridia</taxon>
        <taxon>Eubacteriales</taxon>
        <taxon>Oscillospiraceae</taxon>
        <taxon>Faecalibacterium</taxon>
    </lineage>
</organism>
<feature type="binding site" evidence="7 8">
    <location>
        <position position="83"/>
    </location>
    <ligand>
        <name>S-adenosyl-L-methionine</name>
        <dbReference type="ChEBI" id="CHEBI:59789"/>
    </ligand>
</feature>
<dbReference type="InterPro" id="IPR020596">
    <property type="entry name" value="rRNA_Ade_Mease_Trfase_CS"/>
</dbReference>
<feature type="binding site" evidence="7 8">
    <location>
        <position position="153"/>
    </location>
    <ligand>
        <name>S-adenosyl-L-methionine</name>
        <dbReference type="ChEBI" id="CHEBI:59789"/>
    </ligand>
</feature>
<dbReference type="Gene3D" id="3.40.50.150">
    <property type="entry name" value="Vaccinia Virus protein VP39"/>
    <property type="match status" value="1"/>
</dbReference>
<keyword evidence="6 7" id="KW-0694">RNA-binding</keyword>
<reference evidence="10 11" key="2">
    <citation type="submission" date="2007-09" db="EMBL/GenBank/DDBJ databases">
        <authorList>
            <person name="Fulton L."/>
            <person name="Clifton S."/>
            <person name="Fulton B."/>
            <person name="Xu J."/>
            <person name="Minx P."/>
            <person name="Pepin K.H."/>
            <person name="Johnson M."/>
            <person name="Thiruvilangam P."/>
            <person name="Bhonagiri V."/>
            <person name="Nash W.E."/>
            <person name="Mardis E.R."/>
            <person name="Wilson R.K."/>
        </authorList>
    </citation>
    <scope>NUCLEOTIDE SEQUENCE [LARGE SCALE GENOMIC DNA]</scope>
    <source>
        <strain evidence="10 11">M21/2</strain>
    </source>
</reference>
<dbReference type="HOGENOM" id="CLU_041220_0_0_9"/>
<dbReference type="PROSITE" id="PS01131">
    <property type="entry name" value="RRNA_A_DIMETH"/>
    <property type="match status" value="1"/>
</dbReference>
<dbReference type="GO" id="GO:0003723">
    <property type="term" value="F:RNA binding"/>
    <property type="evidence" value="ECO:0007669"/>
    <property type="project" value="UniProtKB-UniRule"/>
</dbReference>
<evidence type="ECO:0000256" key="8">
    <source>
        <dbReference type="PROSITE-ProRule" id="PRU01026"/>
    </source>
</evidence>
<keyword evidence="5 7" id="KW-0949">S-adenosyl-L-methionine</keyword>
<evidence type="ECO:0000259" key="9">
    <source>
        <dbReference type="SMART" id="SM00650"/>
    </source>
</evidence>
<evidence type="ECO:0000313" key="11">
    <source>
        <dbReference type="Proteomes" id="UP000005945"/>
    </source>
</evidence>
<dbReference type="AlphaFoldDB" id="A8S8C4"/>
<dbReference type="PROSITE" id="PS51689">
    <property type="entry name" value="SAM_RNA_A_N6_MT"/>
    <property type="match status" value="1"/>
</dbReference>
<evidence type="ECO:0000256" key="5">
    <source>
        <dbReference type="ARBA" id="ARBA00022691"/>
    </source>
</evidence>
<name>A8S8C4_9FIRM</name>
<dbReference type="PANTHER" id="PTHR11727:SF7">
    <property type="entry name" value="DIMETHYLADENOSINE TRANSFERASE-RELATED"/>
    <property type="match status" value="1"/>
</dbReference>
<comment type="caution">
    <text evidence="10">The sequence shown here is derived from an EMBL/GenBank/DDBJ whole genome shotgun (WGS) entry which is preliminary data.</text>
</comment>
<feature type="binding site" evidence="7 8">
    <location>
        <position position="129"/>
    </location>
    <ligand>
        <name>S-adenosyl-L-methionine</name>
        <dbReference type="ChEBI" id="CHEBI:59789"/>
    </ligand>
</feature>
<dbReference type="InterPro" id="IPR001737">
    <property type="entry name" value="KsgA/Erm"/>
</dbReference>
<evidence type="ECO:0000256" key="2">
    <source>
        <dbReference type="ARBA" id="ARBA00022552"/>
    </source>
</evidence>
<evidence type="ECO:0000256" key="6">
    <source>
        <dbReference type="ARBA" id="ARBA00022884"/>
    </source>
</evidence>
<comment type="subcellular location">
    <subcellularLocation>
        <location evidence="7">Cytoplasm</location>
    </subcellularLocation>
</comment>
<evidence type="ECO:0000256" key="4">
    <source>
        <dbReference type="ARBA" id="ARBA00022679"/>
    </source>
</evidence>
<keyword evidence="3 7" id="KW-0489">Methyltransferase</keyword>
<keyword evidence="4 7" id="KW-0808">Transferase</keyword>
<gene>
    <name evidence="7" type="primary">rsmA</name>
    <name evidence="7 10" type="synonym">ksgA</name>
    <name evidence="10" type="ORF">FAEPRAM212_00712</name>
</gene>
<keyword evidence="1 7" id="KW-0963">Cytoplasm</keyword>
<dbReference type="InterPro" id="IPR029063">
    <property type="entry name" value="SAM-dependent_MTases_sf"/>
</dbReference>
<feature type="binding site" evidence="7 8">
    <location>
        <position position="56"/>
    </location>
    <ligand>
        <name>S-adenosyl-L-methionine</name>
        <dbReference type="ChEBI" id="CHEBI:59789"/>
    </ligand>
</feature>